<gene>
    <name evidence="1" type="ORF">I79_000421</name>
</gene>
<evidence type="ECO:0000313" key="1">
    <source>
        <dbReference type="EMBL" id="EGV93067.1"/>
    </source>
</evidence>
<evidence type="ECO:0000313" key="2">
    <source>
        <dbReference type="Proteomes" id="UP000001075"/>
    </source>
</evidence>
<accession>G3GSA3</accession>
<dbReference type="AlphaFoldDB" id="G3GSA3"/>
<organism evidence="1 2">
    <name type="scientific">Cricetulus griseus</name>
    <name type="common">Chinese hamster</name>
    <name type="synonym">Cricetulus barabensis griseus</name>
    <dbReference type="NCBI Taxonomy" id="10029"/>
    <lineage>
        <taxon>Eukaryota</taxon>
        <taxon>Metazoa</taxon>
        <taxon>Chordata</taxon>
        <taxon>Craniata</taxon>
        <taxon>Vertebrata</taxon>
        <taxon>Euteleostomi</taxon>
        <taxon>Mammalia</taxon>
        <taxon>Eutheria</taxon>
        <taxon>Euarchontoglires</taxon>
        <taxon>Glires</taxon>
        <taxon>Rodentia</taxon>
        <taxon>Myomorpha</taxon>
        <taxon>Muroidea</taxon>
        <taxon>Cricetidae</taxon>
        <taxon>Cricetinae</taxon>
        <taxon>Cricetulus</taxon>
    </lineage>
</organism>
<sequence>MSVNKATSQLYFLIKKVPYLEKVLSDSVCQAVCLVISLDALLDKTVLIKVNWDIIKVTADGRAPMGGNTVRILNVHTFELRQGKATKFQNMLCFQHRLCRLLF</sequence>
<name>G3GSA3_CRIGR</name>
<proteinExistence type="predicted"/>
<dbReference type="InParanoid" id="G3GSA3"/>
<protein>
    <submittedName>
        <fullName evidence="1">Uncharacterized protein</fullName>
    </submittedName>
</protein>
<reference evidence="2" key="1">
    <citation type="journal article" date="2011" name="Nat. Biotechnol.">
        <title>The genomic sequence of the Chinese hamster ovary (CHO)-K1 cell line.</title>
        <authorList>
            <person name="Xu X."/>
            <person name="Nagarajan H."/>
            <person name="Lewis N.E."/>
            <person name="Pan S."/>
            <person name="Cai Z."/>
            <person name="Liu X."/>
            <person name="Chen W."/>
            <person name="Xie M."/>
            <person name="Wang W."/>
            <person name="Hammond S."/>
            <person name="Andersen M.R."/>
            <person name="Neff N."/>
            <person name="Passarelli B."/>
            <person name="Koh W."/>
            <person name="Fan H.C."/>
            <person name="Wang J."/>
            <person name="Gui Y."/>
            <person name="Lee K.H."/>
            <person name="Betenbaugh M.J."/>
            <person name="Quake S.R."/>
            <person name="Famili I."/>
            <person name="Palsson B.O."/>
            <person name="Wang J."/>
        </authorList>
    </citation>
    <scope>NUCLEOTIDE SEQUENCE [LARGE SCALE GENOMIC DNA]</scope>
    <source>
        <strain evidence="2">CHO K1 cell line</strain>
    </source>
</reference>
<dbReference type="EMBL" id="JH000008">
    <property type="protein sequence ID" value="EGV93067.1"/>
    <property type="molecule type" value="Genomic_DNA"/>
</dbReference>
<dbReference type="Proteomes" id="UP000001075">
    <property type="component" value="Unassembled WGS sequence"/>
</dbReference>